<proteinExistence type="predicted"/>
<reference evidence="1 2" key="1">
    <citation type="submission" date="2022-03" db="EMBL/GenBank/DDBJ databases">
        <authorList>
            <person name="Nunn A."/>
            <person name="Chopra R."/>
            <person name="Nunn A."/>
            <person name="Contreras Garrido A."/>
        </authorList>
    </citation>
    <scope>NUCLEOTIDE SEQUENCE [LARGE SCALE GENOMIC DNA]</scope>
</reference>
<dbReference type="AlphaFoldDB" id="A0AAU9T532"/>
<dbReference type="Proteomes" id="UP000836841">
    <property type="component" value="Chromosome 7"/>
</dbReference>
<keyword evidence="2" id="KW-1185">Reference proteome</keyword>
<sequence length="87" mass="10369">MFQTYFWKLQHHDSVLWWWEHTLKQSIGNLVSKRRRNRKKPIYIGVADWTLLEAAWGEVVNKNKSQTNSQNRSSNADRLGIYRHVSG</sequence>
<accession>A0AAU9T532</accession>
<name>A0AAU9T532_THLAR</name>
<evidence type="ECO:0000313" key="2">
    <source>
        <dbReference type="Proteomes" id="UP000836841"/>
    </source>
</evidence>
<dbReference type="EMBL" id="OU466863">
    <property type="protein sequence ID" value="CAH2079276.1"/>
    <property type="molecule type" value="Genomic_DNA"/>
</dbReference>
<evidence type="ECO:0000313" key="1">
    <source>
        <dbReference type="EMBL" id="CAH2079276.1"/>
    </source>
</evidence>
<organism evidence="1 2">
    <name type="scientific">Thlaspi arvense</name>
    <name type="common">Field penny-cress</name>
    <dbReference type="NCBI Taxonomy" id="13288"/>
    <lineage>
        <taxon>Eukaryota</taxon>
        <taxon>Viridiplantae</taxon>
        <taxon>Streptophyta</taxon>
        <taxon>Embryophyta</taxon>
        <taxon>Tracheophyta</taxon>
        <taxon>Spermatophyta</taxon>
        <taxon>Magnoliopsida</taxon>
        <taxon>eudicotyledons</taxon>
        <taxon>Gunneridae</taxon>
        <taxon>Pentapetalae</taxon>
        <taxon>rosids</taxon>
        <taxon>malvids</taxon>
        <taxon>Brassicales</taxon>
        <taxon>Brassicaceae</taxon>
        <taxon>Thlaspideae</taxon>
        <taxon>Thlaspi</taxon>
    </lineage>
</organism>
<protein>
    <submittedName>
        <fullName evidence="1">Uncharacterized protein</fullName>
    </submittedName>
</protein>
<gene>
    <name evidence="1" type="ORF">TAV2_LOCUS22875</name>
</gene>